<feature type="compositionally biased region" description="Low complexity" evidence="7">
    <location>
        <begin position="138"/>
        <end position="148"/>
    </location>
</feature>
<feature type="compositionally biased region" description="Polar residues" evidence="7">
    <location>
        <begin position="392"/>
        <end position="401"/>
    </location>
</feature>
<feature type="domain" description="CAP-Gly" evidence="8">
    <location>
        <begin position="931"/>
        <end position="966"/>
    </location>
</feature>
<keyword evidence="5" id="KW-0175">Coiled coil</keyword>
<feature type="compositionally biased region" description="Polar residues" evidence="7">
    <location>
        <begin position="410"/>
        <end position="421"/>
    </location>
</feature>
<organism evidence="9 10">
    <name type="scientific">Chytriomyces confervae</name>
    <dbReference type="NCBI Taxonomy" id="246404"/>
    <lineage>
        <taxon>Eukaryota</taxon>
        <taxon>Fungi</taxon>
        <taxon>Fungi incertae sedis</taxon>
        <taxon>Chytridiomycota</taxon>
        <taxon>Chytridiomycota incertae sedis</taxon>
        <taxon>Chytridiomycetes</taxon>
        <taxon>Chytridiales</taxon>
        <taxon>Chytriomycetaceae</taxon>
        <taxon>Chytriomyces</taxon>
    </lineage>
</organism>
<feature type="compositionally biased region" description="Acidic residues" evidence="7">
    <location>
        <begin position="624"/>
        <end position="636"/>
    </location>
</feature>
<feature type="compositionally biased region" description="Low complexity" evidence="7">
    <location>
        <begin position="42"/>
        <end position="60"/>
    </location>
</feature>
<feature type="compositionally biased region" description="Polar residues" evidence="7">
    <location>
        <begin position="534"/>
        <end position="553"/>
    </location>
</feature>
<feature type="compositionally biased region" description="Basic and acidic residues" evidence="7">
    <location>
        <begin position="1"/>
        <end position="16"/>
    </location>
</feature>
<keyword evidence="6" id="KW-0206">Cytoskeleton</keyword>
<feature type="compositionally biased region" description="Low complexity" evidence="7">
    <location>
        <begin position="17"/>
        <end position="30"/>
    </location>
</feature>
<keyword evidence="2" id="KW-0963">Cytoplasm</keyword>
<proteinExistence type="predicted"/>
<evidence type="ECO:0000256" key="4">
    <source>
        <dbReference type="ARBA" id="ARBA00023017"/>
    </source>
</evidence>
<feature type="compositionally biased region" description="Low complexity" evidence="7">
    <location>
        <begin position="165"/>
        <end position="176"/>
    </location>
</feature>
<dbReference type="Pfam" id="PF01302">
    <property type="entry name" value="CAP_GLY"/>
    <property type="match status" value="1"/>
</dbReference>
<evidence type="ECO:0000313" key="9">
    <source>
        <dbReference type="EMBL" id="TPX74330.1"/>
    </source>
</evidence>
<feature type="region of interest" description="Disordered" evidence="7">
    <location>
        <begin position="676"/>
        <end position="703"/>
    </location>
</feature>
<comment type="caution">
    <text evidence="9">The sequence shown here is derived from an EMBL/GenBank/DDBJ whole genome shotgun (WGS) entry which is preliminary data.</text>
</comment>
<evidence type="ECO:0000256" key="2">
    <source>
        <dbReference type="ARBA" id="ARBA00022490"/>
    </source>
</evidence>
<dbReference type="Proteomes" id="UP000320333">
    <property type="component" value="Unassembled WGS sequence"/>
</dbReference>
<dbReference type="GO" id="GO:0030286">
    <property type="term" value="C:dynein complex"/>
    <property type="evidence" value="ECO:0007669"/>
    <property type="project" value="UniProtKB-KW"/>
</dbReference>
<evidence type="ECO:0000256" key="3">
    <source>
        <dbReference type="ARBA" id="ARBA00022701"/>
    </source>
</evidence>
<feature type="compositionally biased region" description="Basic and acidic residues" evidence="7">
    <location>
        <begin position="679"/>
        <end position="700"/>
    </location>
</feature>
<feature type="compositionally biased region" description="Polar residues" evidence="7">
    <location>
        <begin position="366"/>
        <end position="383"/>
    </location>
</feature>
<keyword evidence="10" id="KW-1185">Reference proteome</keyword>
<gene>
    <name evidence="9" type="ORF">CcCBS67573_g04404</name>
</gene>
<dbReference type="SMART" id="SM01052">
    <property type="entry name" value="CAP_GLY"/>
    <property type="match status" value="1"/>
</dbReference>
<evidence type="ECO:0000256" key="7">
    <source>
        <dbReference type="SAM" id="MobiDB-lite"/>
    </source>
</evidence>
<dbReference type="EMBL" id="QEAP01000131">
    <property type="protein sequence ID" value="TPX74330.1"/>
    <property type="molecule type" value="Genomic_DNA"/>
</dbReference>
<feature type="compositionally biased region" description="Polar residues" evidence="7">
    <location>
        <begin position="75"/>
        <end position="85"/>
    </location>
</feature>
<feature type="compositionally biased region" description="Polar residues" evidence="7">
    <location>
        <begin position="185"/>
        <end position="197"/>
    </location>
</feature>
<feature type="region of interest" description="Disordered" evidence="7">
    <location>
        <begin position="1"/>
        <end position="148"/>
    </location>
</feature>
<dbReference type="OrthoDB" id="2130750at2759"/>
<feature type="region of interest" description="Disordered" evidence="7">
    <location>
        <begin position="614"/>
        <end position="636"/>
    </location>
</feature>
<feature type="compositionally biased region" description="Acidic residues" evidence="7">
    <location>
        <begin position="271"/>
        <end position="289"/>
    </location>
</feature>
<evidence type="ECO:0000259" key="8">
    <source>
        <dbReference type="PROSITE" id="PS50245"/>
    </source>
</evidence>
<feature type="compositionally biased region" description="Polar residues" evidence="7">
    <location>
        <begin position="97"/>
        <end position="117"/>
    </location>
</feature>
<name>A0A507FFH0_9FUNG</name>
<feature type="compositionally biased region" description="Polar residues" evidence="7">
    <location>
        <begin position="224"/>
        <end position="234"/>
    </location>
</feature>
<evidence type="ECO:0000256" key="1">
    <source>
        <dbReference type="ARBA" id="ARBA00004186"/>
    </source>
</evidence>
<feature type="compositionally biased region" description="Polar residues" evidence="7">
    <location>
        <begin position="305"/>
        <end position="331"/>
    </location>
</feature>
<feature type="compositionally biased region" description="Polar residues" evidence="7">
    <location>
        <begin position="345"/>
        <end position="357"/>
    </location>
</feature>
<sequence>MSDTDQPRLSHSRETLLKATTSAKSSKATTRVVSKPGSRIQSPPKSAESVKAASVSKVTSRPLSQHGSVKDVSGANKSRVQSTSHLAHEISAEHFSENGSTSQSIKPSKQGSATHSMRGSKAEIAANKAPSKVASGIASRVVSKAVSKSESVYHSAAEIFDSVQPDDASIAAIEASADPEKETDVPTQEEPNPSPAETQEEAESIVSTDDSDKPRQSIMKSLRASVQNLLNRSNHGSKHDVVHTSSVQLLSKSHSVLSDGAAAQSPKEEANEGQEYDEDFNEEADEGEPEELKSKSPLAVPASAKGSNAGTAVTSSVRNSQLASAASSKMVSSPKLGHERENIKSNDASRGPSSAVKSVSPIPAETTFSHPSSAQSKSNPDQTNGDDKVASAKSNRSSHANKSLHGSKPNLLSKSGSTSQVKSHKASALNMVASMSAHSSKSNVLVTSGQSSSAVIVVSSRESKAEMWIKSGQTSLHASQTNVAANGSNAGSKRVSKHASKVVSKVTSQTKVTSKSASNAWDDFDGLDAKEASKPSSKIGSASHTKTSTNAPSSAGRLPNSAGKSSQHEALENDGVADESEAVGTEEVAAEKPSDVNEVDLNFYDDWEAAGTVEKVNDTSFTESEGDGPADPVLDEDVPVKALDTDALATTHDQKVRKSEESGYDTDDAIETEFVPEPAHSEHPEISKHNAIDEPSEGRGRAKSNTNYVSLITSLRKEITLLRQEIGIRDDNGDGAKEREMLRNIEAAKSSGNTDALHKDTRICLDRQKKAYQILVAQLRMEIRRLKFQRNSTHDPLIEGKYFPYLPRTPFSTTARQPQIGIIGNLPLKASDYFALNPPPPTGNHMDSGNRWWWGSGPNLGGNMPQAYPEPTKTSTPSRVHKLPPVTPSSNPKSASAEVQVGDRVCVMINGGRVLGMVKYVGIFDPYPEIGFWCGIKLDRPLGTHDGIVRGKRYFKCEENHGLFVKMDKIVSVMHTHGKFHHNLIDIAT</sequence>
<protein>
    <recommendedName>
        <fullName evidence="8">CAP-Gly domain-containing protein</fullName>
    </recommendedName>
</protein>
<dbReference type="AlphaFoldDB" id="A0A507FFH0"/>
<keyword evidence="4" id="KW-0243">Dynein</keyword>
<reference evidence="9 10" key="1">
    <citation type="journal article" date="2019" name="Sci. Rep.">
        <title>Comparative genomics of chytrid fungi reveal insights into the obligate biotrophic and pathogenic lifestyle of Synchytrium endobioticum.</title>
        <authorList>
            <person name="van de Vossenberg B.T.L.H."/>
            <person name="Warris S."/>
            <person name="Nguyen H.D.T."/>
            <person name="van Gent-Pelzer M.P.E."/>
            <person name="Joly D.L."/>
            <person name="van de Geest H.C."/>
            <person name="Bonants P.J.M."/>
            <person name="Smith D.S."/>
            <person name="Levesque C.A."/>
            <person name="van der Lee T.A.J."/>
        </authorList>
    </citation>
    <scope>NUCLEOTIDE SEQUENCE [LARGE SCALE GENOMIC DNA]</scope>
    <source>
        <strain evidence="9 10">CBS 675.73</strain>
    </source>
</reference>
<feature type="region of interest" description="Disordered" evidence="7">
    <location>
        <begin position="869"/>
        <end position="897"/>
    </location>
</feature>
<dbReference type="STRING" id="246404.A0A507FFH0"/>
<dbReference type="PROSITE" id="PS50245">
    <property type="entry name" value="CAP_GLY_2"/>
    <property type="match status" value="1"/>
</dbReference>
<dbReference type="GO" id="GO:0005819">
    <property type="term" value="C:spindle"/>
    <property type="evidence" value="ECO:0007669"/>
    <property type="project" value="UniProtKB-SubCell"/>
</dbReference>
<dbReference type="PANTHER" id="PTHR18916">
    <property type="entry name" value="DYNACTIN 1-RELATED MICROTUBULE-BINDING"/>
    <property type="match status" value="1"/>
</dbReference>
<evidence type="ECO:0000256" key="6">
    <source>
        <dbReference type="ARBA" id="ARBA00023212"/>
    </source>
</evidence>
<evidence type="ECO:0000256" key="5">
    <source>
        <dbReference type="ARBA" id="ARBA00023054"/>
    </source>
</evidence>
<feature type="region of interest" description="Disordered" evidence="7">
    <location>
        <begin position="160"/>
        <end position="451"/>
    </location>
</feature>
<keyword evidence="3" id="KW-0493">Microtubule</keyword>
<feature type="compositionally biased region" description="Low complexity" evidence="7">
    <location>
        <begin position="501"/>
        <end position="516"/>
    </location>
</feature>
<feature type="region of interest" description="Disordered" evidence="7">
    <location>
        <begin position="469"/>
        <end position="599"/>
    </location>
</feature>
<dbReference type="GO" id="GO:0005874">
    <property type="term" value="C:microtubule"/>
    <property type="evidence" value="ECO:0007669"/>
    <property type="project" value="UniProtKB-KW"/>
</dbReference>
<comment type="subcellular location">
    <subcellularLocation>
        <location evidence="1">Cytoplasm</location>
        <location evidence="1">Cytoskeleton</location>
        <location evidence="1">Spindle</location>
    </subcellularLocation>
</comment>
<dbReference type="InterPro" id="IPR036859">
    <property type="entry name" value="CAP-Gly_dom_sf"/>
</dbReference>
<dbReference type="Gene3D" id="2.30.30.190">
    <property type="entry name" value="CAP Gly-rich-like domain"/>
    <property type="match status" value="1"/>
</dbReference>
<dbReference type="InterPro" id="IPR000938">
    <property type="entry name" value="CAP-Gly_domain"/>
</dbReference>
<evidence type="ECO:0000313" key="10">
    <source>
        <dbReference type="Proteomes" id="UP000320333"/>
    </source>
</evidence>
<feature type="compositionally biased region" description="Polar residues" evidence="7">
    <location>
        <begin position="471"/>
        <end position="491"/>
    </location>
</feature>
<feature type="compositionally biased region" description="Basic and acidic residues" evidence="7">
    <location>
        <begin position="86"/>
        <end position="96"/>
    </location>
</feature>
<feature type="compositionally biased region" description="Polar residues" evidence="7">
    <location>
        <begin position="243"/>
        <end position="256"/>
    </location>
</feature>
<accession>A0A507FFH0</accession>
<feature type="compositionally biased region" description="Polar residues" evidence="7">
    <location>
        <begin position="436"/>
        <end position="451"/>
    </location>
</feature>
<dbReference type="SUPFAM" id="SSF74924">
    <property type="entry name" value="Cap-Gly domain"/>
    <property type="match status" value="1"/>
</dbReference>
<dbReference type="PANTHER" id="PTHR18916:SF6">
    <property type="entry name" value="DYNACTIN SUBUNIT 1"/>
    <property type="match status" value="1"/>
</dbReference>